<dbReference type="Gene3D" id="1.25.40.10">
    <property type="entry name" value="Tetratricopeptide repeat domain"/>
    <property type="match status" value="1"/>
</dbReference>
<dbReference type="InterPro" id="IPR011990">
    <property type="entry name" value="TPR-like_helical_dom_sf"/>
</dbReference>
<keyword evidence="4" id="KW-1185">Reference proteome</keyword>
<dbReference type="AlphaFoldDB" id="A0A2K2CJ02"/>
<organism evidence="2">
    <name type="scientific">Brachypodium distachyon</name>
    <name type="common">Purple false brome</name>
    <name type="synonym">Trachynia distachya</name>
    <dbReference type="NCBI Taxonomy" id="15368"/>
    <lineage>
        <taxon>Eukaryota</taxon>
        <taxon>Viridiplantae</taxon>
        <taxon>Streptophyta</taxon>
        <taxon>Embryophyta</taxon>
        <taxon>Tracheophyta</taxon>
        <taxon>Spermatophyta</taxon>
        <taxon>Magnoliopsida</taxon>
        <taxon>Liliopsida</taxon>
        <taxon>Poales</taxon>
        <taxon>Poaceae</taxon>
        <taxon>BOP clade</taxon>
        <taxon>Pooideae</taxon>
        <taxon>Stipodae</taxon>
        <taxon>Brachypodieae</taxon>
        <taxon>Brachypodium</taxon>
    </lineage>
</organism>
<gene>
    <name evidence="2" type="ORF">BRADI_5g23958v3</name>
</gene>
<evidence type="ECO:0000313" key="3">
    <source>
        <dbReference type="EnsemblPlants" id="PNT62007"/>
    </source>
</evidence>
<dbReference type="InParanoid" id="A0A2K2CJ02"/>
<dbReference type="EMBL" id="CM000884">
    <property type="protein sequence ID" value="PNT62007.1"/>
    <property type="molecule type" value="Genomic_DNA"/>
</dbReference>
<reference evidence="2" key="2">
    <citation type="submission" date="2017-06" db="EMBL/GenBank/DDBJ databases">
        <title>WGS assembly of Brachypodium distachyon.</title>
        <authorList>
            <consortium name="The International Brachypodium Initiative"/>
            <person name="Lucas S."/>
            <person name="Harmon-Smith M."/>
            <person name="Lail K."/>
            <person name="Tice H."/>
            <person name="Grimwood J."/>
            <person name="Bruce D."/>
            <person name="Barry K."/>
            <person name="Shu S."/>
            <person name="Lindquist E."/>
            <person name="Wang M."/>
            <person name="Pitluck S."/>
            <person name="Vogel J.P."/>
            <person name="Garvin D.F."/>
            <person name="Mockler T.C."/>
            <person name="Schmutz J."/>
            <person name="Rokhsar D."/>
            <person name="Bevan M.W."/>
        </authorList>
    </citation>
    <scope>NUCLEOTIDE SEQUENCE</scope>
    <source>
        <strain evidence="2">Bd21</strain>
    </source>
</reference>
<sequence>RRLKRRRLVPHQTPPSHESHGLVPQRPLRLPAMASSAIADLVEKGKEIMRMKEEGQFGHALQLADVLAMKHPDSPLPPSLIGAIHYDAAIRAREAAAGSEEEVADAAALAETHLRAAHHAIIQVNSVAPDNIDNHIALAGVLVELSMFREAETALRRAWDLEANPPVTTQGLHSRLGSSTRDAKDQSYERLTNRIVDHEIQKVSEVRNSHGGALNALKEARSLAKRFPVSVRARLFEALIELEYMNNLPRDLDRTKGLERLLQSANAIVETFPKSGVSASFRARLLFLLGRHDDAEAECNRALPLVDLKEDTILPASIRGDKSEFDDLLSKITTKRQMAGAGGRPCQKITVDDIATIFNVDQVSSKEEVSFPAGGHELSKSTSNIGDIAAICNVDKLSSKEKVYYPAGGHELSKSTRTVGTFYCSNTKGIHLLEFILMTLWCLRHFVAEVIEMESLCTNHNGPCISEIVQNIFSLWENNEDHKEQLRCLAYAIKRRLDDENFFEKLQDDFVSEITTTILNGLHVNDLCLHIRFVGGTFACNSCRSKKVNNICINCSSPSRKEPHSTIVVYWTNVRADPRSFREILNEYVGPVMTFAYNSGTAVYSLAAMICYLDGCCVDIVRADGCWIMYNEAGGVQKCLGSWEFMLEMCRKYRPSVLLYEVIK</sequence>
<dbReference type="EnsemblPlants" id="PNT62007">
    <property type="protein sequence ID" value="PNT62007"/>
    <property type="gene ID" value="BRADI_5g23958v3"/>
</dbReference>
<proteinExistence type="predicted"/>
<feature type="non-terminal residue" evidence="2">
    <location>
        <position position="1"/>
    </location>
</feature>
<dbReference type="Gramene" id="PNT62007">
    <property type="protein sequence ID" value="PNT62007"/>
    <property type="gene ID" value="BRADI_5g23958v3"/>
</dbReference>
<dbReference type="Proteomes" id="UP000008810">
    <property type="component" value="Chromosome 5"/>
</dbReference>
<protein>
    <submittedName>
        <fullName evidence="2 3">Uncharacterized protein</fullName>
    </submittedName>
</protein>
<dbReference type="SUPFAM" id="SSF48452">
    <property type="entry name" value="TPR-like"/>
    <property type="match status" value="1"/>
</dbReference>
<dbReference type="PANTHER" id="PTHR34465:SF5">
    <property type="entry name" value="OS11G0598900 PROTEIN"/>
    <property type="match status" value="1"/>
</dbReference>
<evidence type="ECO:0000313" key="4">
    <source>
        <dbReference type="Proteomes" id="UP000008810"/>
    </source>
</evidence>
<accession>A0A2K2CJ02</accession>
<reference evidence="2 3" key="1">
    <citation type="journal article" date="2010" name="Nature">
        <title>Genome sequencing and analysis of the model grass Brachypodium distachyon.</title>
        <authorList>
            <consortium name="International Brachypodium Initiative"/>
        </authorList>
    </citation>
    <scope>NUCLEOTIDE SEQUENCE [LARGE SCALE GENOMIC DNA]</scope>
    <source>
        <strain evidence="2 3">Bd21</strain>
    </source>
</reference>
<evidence type="ECO:0000256" key="1">
    <source>
        <dbReference type="SAM" id="MobiDB-lite"/>
    </source>
</evidence>
<dbReference type="PANTHER" id="PTHR34465">
    <property type="entry name" value="CARBOXYL-TERMINAL HYDROLASE-LIKE PROTEIN, PUTATIVE (DUF627 AND DUF629)-RELATED"/>
    <property type="match status" value="1"/>
</dbReference>
<name>A0A2K2CJ02_BRADI</name>
<evidence type="ECO:0000313" key="2">
    <source>
        <dbReference type="EMBL" id="PNT62007.1"/>
    </source>
</evidence>
<feature type="region of interest" description="Disordered" evidence="1">
    <location>
        <begin position="1"/>
        <end position="23"/>
    </location>
</feature>
<reference evidence="3" key="3">
    <citation type="submission" date="2018-08" db="UniProtKB">
        <authorList>
            <consortium name="EnsemblPlants"/>
        </authorList>
    </citation>
    <scope>IDENTIFICATION</scope>
    <source>
        <strain evidence="3">cv. Bd21</strain>
    </source>
</reference>